<proteinExistence type="predicted"/>
<accession>A0ACC2D798</accession>
<comment type="caution">
    <text evidence="1">The sequence shown here is derived from an EMBL/GenBank/DDBJ whole genome shotgun (WGS) entry which is preliminary data.</text>
</comment>
<name>A0ACC2D798_DIPCM</name>
<protein>
    <submittedName>
        <fullName evidence="1">Uncharacterized protein</fullName>
    </submittedName>
</protein>
<sequence>MKAAGMMPGWLSKRVVIQLLFFMIALTVFPFLYVNYQARNPCQYALGTDGCVSGMNYVKNTASGSSVLWKNRLAFSKEHAQLQGDKGASSKLWNAWTTKQWKQKVDGFSALFQTLMKKNLLKPGWKALCLGAREGQPVMALRENGVQDAIGMDKVPFPPLVMYGDIQKQPFPDDVFDFEYSDVFNLVQSPVYFLSEIGRTLKPGGIAVLHVPCDITDKVNDFTSFSCTGSHLLKPLDTIKGLHVERLETVGRHVEMVLRKAYNSVAASLPKGFSTDDAWHASRNCSVLHQKLQAIANAEPLIVDEPRKPWLTLKQNIKNIVYLSNMIDISYHKRHIYVDVGARNYGSSIGGWFKKRYPKQNQTFKIFAIEADTSFESGYRNRKDVTLLPYAAWLQNESLMFGDSRTGDPSFKGAGMGRIQPVVQITGNLEDGKSSTYSKETQHHFKSVQGMDFSAWLLRTVSPHDYTVMKMDVEGTEFDLLPKMFDTGAICLVDELFLECHYNRWQRCCPERTGKYEKTYSDCLQLFETLRTRGVLVHQWW</sequence>
<evidence type="ECO:0000313" key="1">
    <source>
        <dbReference type="EMBL" id="KAJ7550199.1"/>
    </source>
</evidence>
<organism evidence="1 2">
    <name type="scientific">Diphasiastrum complanatum</name>
    <name type="common">Issler's clubmoss</name>
    <name type="synonym">Lycopodium complanatum</name>
    <dbReference type="NCBI Taxonomy" id="34168"/>
    <lineage>
        <taxon>Eukaryota</taxon>
        <taxon>Viridiplantae</taxon>
        <taxon>Streptophyta</taxon>
        <taxon>Embryophyta</taxon>
        <taxon>Tracheophyta</taxon>
        <taxon>Lycopodiopsida</taxon>
        <taxon>Lycopodiales</taxon>
        <taxon>Lycopodiaceae</taxon>
        <taxon>Lycopodioideae</taxon>
        <taxon>Diphasiastrum</taxon>
    </lineage>
</organism>
<dbReference type="Proteomes" id="UP001162992">
    <property type="component" value="Chromosome 7"/>
</dbReference>
<evidence type="ECO:0000313" key="2">
    <source>
        <dbReference type="Proteomes" id="UP001162992"/>
    </source>
</evidence>
<reference evidence="2" key="1">
    <citation type="journal article" date="2024" name="Proc. Natl. Acad. Sci. U.S.A.">
        <title>Extraordinary preservation of gene collinearity over three hundred million years revealed in homosporous lycophytes.</title>
        <authorList>
            <person name="Li C."/>
            <person name="Wickell D."/>
            <person name="Kuo L.Y."/>
            <person name="Chen X."/>
            <person name="Nie B."/>
            <person name="Liao X."/>
            <person name="Peng D."/>
            <person name="Ji J."/>
            <person name="Jenkins J."/>
            <person name="Williams M."/>
            <person name="Shu S."/>
            <person name="Plott C."/>
            <person name="Barry K."/>
            <person name="Rajasekar S."/>
            <person name="Grimwood J."/>
            <person name="Han X."/>
            <person name="Sun S."/>
            <person name="Hou Z."/>
            <person name="He W."/>
            <person name="Dai G."/>
            <person name="Sun C."/>
            <person name="Schmutz J."/>
            <person name="Leebens-Mack J.H."/>
            <person name="Li F.W."/>
            <person name="Wang L."/>
        </authorList>
    </citation>
    <scope>NUCLEOTIDE SEQUENCE [LARGE SCALE GENOMIC DNA]</scope>
    <source>
        <strain evidence="2">cv. PW_Plant_1</strain>
    </source>
</reference>
<dbReference type="EMBL" id="CM055098">
    <property type="protein sequence ID" value="KAJ7550199.1"/>
    <property type="molecule type" value="Genomic_DNA"/>
</dbReference>
<gene>
    <name evidence="1" type="ORF">O6H91_07G088100</name>
</gene>
<keyword evidence="2" id="KW-1185">Reference proteome</keyword>